<dbReference type="eggNOG" id="COG0110">
    <property type="taxonomic scope" value="Bacteria"/>
</dbReference>
<dbReference type="Pfam" id="PF00132">
    <property type="entry name" value="Hexapep"/>
    <property type="match status" value="1"/>
</dbReference>
<dbReference type="GO" id="GO:0016740">
    <property type="term" value="F:transferase activity"/>
    <property type="evidence" value="ECO:0007669"/>
    <property type="project" value="UniProtKB-KW"/>
</dbReference>
<dbReference type="EMBL" id="FO203522">
    <property type="protein sequence ID" value="CCO23205.1"/>
    <property type="molecule type" value="Genomic_DNA"/>
</dbReference>
<dbReference type="SUPFAM" id="SSF51161">
    <property type="entry name" value="Trimeric LpxA-like enzymes"/>
    <property type="match status" value="1"/>
</dbReference>
<dbReference type="Proteomes" id="UP000010808">
    <property type="component" value="Chromosome"/>
</dbReference>
<keyword evidence="3" id="KW-1185">Reference proteome</keyword>
<keyword evidence="2" id="KW-0808">Transferase</keyword>
<sequence length="200" mass="21614">MYIDKTALVEESAIIGEGTYIWQNAQVRANAQVGTECIIGKGAFIDFGVIVGSHVKIQNYANIFRGVTIEDGVFIGPTVCFTNDLFPRAVDPEGNLKDYHDWKCYETRIKTGAGIGAGSVIVCNTTIGKWAIIGAGSIVTRDVPDHALVFGNPARIQGFVCHCGAKLPEREDLYSTETVACIKCSKNITLPACPELKNNT</sequence>
<accession>L0RAI9</accession>
<dbReference type="InterPro" id="IPR001451">
    <property type="entry name" value="Hexapep"/>
</dbReference>
<gene>
    <name evidence="2" type="ORF">DESAM_20918</name>
</gene>
<evidence type="ECO:0000256" key="1">
    <source>
        <dbReference type="ARBA" id="ARBA00007274"/>
    </source>
</evidence>
<dbReference type="PATRIC" id="fig|1121451.3.peg.1187"/>
<comment type="similarity">
    <text evidence="1">Belongs to the transferase hexapeptide repeat family.</text>
</comment>
<dbReference type="AlphaFoldDB" id="L0RAI9"/>
<organism evidence="2 3">
    <name type="scientific">Maridesulfovibrio hydrothermalis AM13 = DSM 14728</name>
    <dbReference type="NCBI Taxonomy" id="1121451"/>
    <lineage>
        <taxon>Bacteria</taxon>
        <taxon>Pseudomonadati</taxon>
        <taxon>Thermodesulfobacteriota</taxon>
        <taxon>Desulfovibrionia</taxon>
        <taxon>Desulfovibrionales</taxon>
        <taxon>Desulfovibrionaceae</taxon>
        <taxon>Maridesulfovibrio</taxon>
    </lineage>
</organism>
<name>L0RAI9_9BACT</name>
<reference evidence="2 3" key="1">
    <citation type="submission" date="2012-10" db="EMBL/GenBank/DDBJ databases">
        <authorList>
            <person name="Genoscope - CEA"/>
        </authorList>
    </citation>
    <scope>NUCLEOTIDE SEQUENCE [LARGE SCALE GENOMIC DNA]</scope>
    <source>
        <strain evidence="3">AM13 / DSM 14728</strain>
    </source>
</reference>
<evidence type="ECO:0000313" key="2">
    <source>
        <dbReference type="EMBL" id="CCO23205.1"/>
    </source>
</evidence>
<evidence type="ECO:0000313" key="3">
    <source>
        <dbReference type="Proteomes" id="UP000010808"/>
    </source>
</evidence>
<dbReference type="HOGENOM" id="CLU_051638_9_1_7"/>
<dbReference type="STRING" id="1121451.DESAM_20918"/>
<dbReference type="Gene3D" id="2.160.10.10">
    <property type="entry name" value="Hexapeptide repeat proteins"/>
    <property type="match status" value="1"/>
</dbReference>
<proteinExistence type="inferred from homology"/>
<protein>
    <submittedName>
        <fullName evidence="2">Transferase hexapeptide repeat containing protein</fullName>
    </submittedName>
</protein>
<dbReference type="PANTHER" id="PTHR43300:SF4">
    <property type="entry name" value="ACYL-[ACYL-CARRIER-PROTEIN]--UDP-N-ACETYLGLUCOSAMINE O-ACYLTRANSFERASE"/>
    <property type="match status" value="1"/>
</dbReference>
<dbReference type="InterPro" id="IPR011004">
    <property type="entry name" value="Trimer_LpxA-like_sf"/>
</dbReference>
<dbReference type="CDD" id="cd03358">
    <property type="entry name" value="LbH_WxcM_N_like"/>
    <property type="match status" value="1"/>
</dbReference>
<dbReference type="RefSeq" id="WP_015335810.1">
    <property type="nucleotide sequence ID" value="NC_020055.1"/>
</dbReference>
<dbReference type="InterPro" id="IPR050179">
    <property type="entry name" value="Trans_hexapeptide_repeat"/>
</dbReference>
<dbReference type="OrthoDB" id="9782091at2"/>
<dbReference type="PANTHER" id="PTHR43300">
    <property type="entry name" value="ACETYLTRANSFERASE"/>
    <property type="match status" value="1"/>
</dbReference>
<dbReference type="KEGG" id="dhy:DESAM_20918"/>